<accession>A0ABY5BSU6</accession>
<keyword evidence="2" id="KW-1185">Reference proteome</keyword>
<dbReference type="Proteomes" id="UP001057025">
    <property type="component" value="Chromosome"/>
</dbReference>
<dbReference type="EMBL" id="CP097118">
    <property type="protein sequence ID" value="USS87725.1"/>
    <property type="molecule type" value="Genomic_DNA"/>
</dbReference>
<organism evidence="1 2">
    <name type="scientific">Fructilactobacillus hinvesii</name>
    <dbReference type="NCBI Taxonomy" id="2940300"/>
    <lineage>
        <taxon>Bacteria</taxon>
        <taxon>Bacillati</taxon>
        <taxon>Bacillota</taxon>
        <taxon>Bacilli</taxon>
        <taxon>Lactobacillales</taxon>
        <taxon>Lactobacillaceae</taxon>
        <taxon>Fructilactobacillus</taxon>
    </lineage>
</organism>
<sequence>MMNKKEMIKQNNSIGDDADVVNSLANLAINSLTDIIQSNADNATSVYHIMNLLKVIAEKSMIIERGSSDLGATLDNLTENITGVRIHGRTKAN</sequence>
<proteinExistence type="predicted"/>
<evidence type="ECO:0000313" key="2">
    <source>
        <dbReference type="Proteomes" id="UP001057025"/>
    </source>
</evidence>
<reference evidence="1" key="1">
    <citation type="submission" date="2022-05" db="EMBL/GenBank/DDBJ databases">
        <authorList>
            <person name="Oliphant S.A."/>
            <person name="Watson-Haigh N.S."/>
            <person name="Sumby K.M."/>
            <person name="Gardner J.M."/>
            <person name="Jiranek V."/>
        </authorList>
    </citation>
    <scope>NUCLEOTIDE SEQUENCE</scope>
    <source>
        <strain evidence="1">KI11_C11</strain>
    </source>
</reference>
<evidence type="ECO:0000313" key="1">
    <source>
        <dbReference type="EMBL" id="USS87725.1"/>
    </source>
</evidence>
<protein>
    <submittedName>
        <fullName evidence="1">Uncharacterized protein</fullName>
    </submittedName>
</protein>
<name>A0ABY5BSU6_9LACO</name>
<gene>
    <name evidence="1" type="ORF">M3M39_06360</name>
</gene>
<dbReference type="RefSeq" id="WP_252797015.1">
    <property type="nucleotide sequence ID" value="NZ_CP097118.1"/>
</dbReference>